<keyword evidence="6 7" id="KW-0472">Membrane</keyword>
<evidence type="ECO:0000256" key="5">
    <source>
        <dbReference type="ARBA" id="ARBA00022989"/>
    </source>
</evidence>
<evidence type="ECO:0000256" key="6">
    <source>
        <dbReference type="ARBA" id="ARBA00023136"/>
    </source>
</evidence>
<feature type="transmembrane region" description="Helical" evidence="7">
    <location>
        <begin position="7"/>
        <end position="23"/>
    </location>
</feature>
<keyword evidence="2" id="KW-1003">Cell membrane</keyword>
<feature type="transmembrane region" description="Helical" evidence="7">
    <location>
        <begin position="258"/>
        <end position="279"/>
    </location>
</feature>
<feature type="transmembrane region" description="Helical" evidence="7">
    <location>
        <begin position="143"/>
        <end position="166"/>
    </location>
</feature>
<dbReference type="EMBL" id="CP001087">
    <property type="protein sequence ID" value="ACN15833.1"/>
    <property type="molecule type" value="Genomic_DNA"/>
</dbReference>
<evidence type="ECO:0000256" key="7">
    <source>
        <dbReference type="SAM" id="Phobius"/>
    </source>
</evidence>
<feature type="transmembrane region" description="Helical" evidence="7">
    <location>
        <begin position="178"/>
        <end position="199"/>
    </location>
</feature>
<dbReference type="InterPro" id="IPR004681">
    <property type="entry name" value="TRAP_DctM"/>
</dbReference>
<feature type="transmembrane region" description="Helical" evidence="7">
    <location>
        <begin position="330"/>
        <end position="358"/>
    </location>
</feature>
<evidence type="ECO:0000259" key="8">
    <source>
        <dbReference type="Pfam" id="PF06808"/>
    </source>
</evidence>
<feature type="domain" description="TRAP C4-dicarboxylate transport system permease DctM subunit" evidence="8">
    <location>
        <begin position="16"/>
        <end position="432"/>
    </location>
</feature>
<dbReference type="PIRSF" id="PIRSF006066">
    <property type="entry name" value="HI0050"/>
    <property type="match status" value="1"/>
</dbReference>
<dbReference type="STRING" id="177437.HRM2_27410"/>
<feature type="transmembrane region" description="Helical" evidence="7">
    <location>
        <begin position="232"/>
        <end position="252"/>
    </location>
</feature>
<keyword evidence="5 7" id="KW-1133">Transmembrane helix</keyword>
<feature type="transmembrane region" description="Helical" evidence="7">
    <location>
        <begin position="291"/>
        <end position="310"/>
    </location>
</feature>
<keyword evidence="3" id="KW-0997">Cell inner membrane</keyword>
<proteinExistence type="predicted"/>
<feature type="transmembrane region" description="Helical" evidence="7">
    <location>
        <begin position="99"/>
        <end position="131"/>
    </location>
</feature>
<dbReference type="AlphaFoldDB" id="C0QI97"/>
<feature type="transmembrane region" description="Helical" evidence="7">
    <location>
        <begin position="370"/>
        <end position="396"/>
    </location>
</feature>
<dbReference type="Pfam" id="PF06808">
    <property type="entry name" value="DctM"/>
    <property type="match status" value="1"/>
</dbReference>
<evidence type="ECO:0000256" key="4">
    <source>
        <dbReference type="ARBA" id="ARBA00022692"/>
    </source>
</evidence>
<comment type="subcellular location">
    <subcellularLocation>
        <location evidence="1">Cell inner membrane</location>
        <topology evidence="1">Multi-pass membrane protein</topology>
    </subcellularLocation>
</comment>
<dbReference type="PANTHER" id="PTHR33362:SF7">
    <property type="entry name" value="SLL1103 PROTEIN"/>
    <property type="match status" value="1"/>
</dbReference>
<gene>
    <name evidence="9" type="primary">dctM5</name>
    <name evidence="9" type="ordered locus">HRM2_27410</name>
</gene>
<feature type="transmembrane region" description="Helical" evidence="7">
    <location>
        <begin position="63"/>
        <end position="87"/>
    </location>
</feature>
<evidence type="ECO:0000256" key="3">
    <source>
        <dbReference type="ARBA" id="ARBA00022519"/>
    </source>
</evidence>
<dbReference type="NCBIfam" id="TIGR00786">
    <property type="entry name" value="dctM"/>
    <property type="match status" value="1"/>
</dbReference>
<feature type="transmembrane region" description="Helical" evidence="7">
    <location>
        <begin position="29"/>
        <end position="51"/>
    </location>
</feature>
<organism evidence="9 10">
    <name type="scientific">Desulforapulum autotrophicum (strain ATCC 43914 / DSM 3382 / VKM B-1955 / HRM2)</name>
    <name type="common">Desulfobacterium autotrophicum</name>
    <dbReference type="NCBI Taxonomy" id="177437"/>
    <lineage>
        <taxon>Bacteria</taxon>
        <taxon>Pseudomonadati</taxon>
        <taxon>Thermodesulfobacteriota</taxon>
        <taxon>Desulfobacteria</taxon>
        <taxon>Desulfobacterales</taxon>
        <taxon>Desulfobacteraceae</taxon>
        <taxon>Desulforapulum</taxon>
    </lineage>
</organism>
<dbReference type="GO" id="GO:0005886">
    <property type="term" value="C:plasma membrane"/>
    <property type="evidence" value="ECO:0007669"/>
    <property type="project" value="UniProtKB-SubCell"/>
</dbReference>
<dbReference type="PANTHER" id="PTHR33362">
    <property type="entry name" value="SIALIC ACID TRAP TRANSPORTER PERMEASE PROTEIN SIAT-RELATED"/>
    <property type="match status" value="1"/>
</dbReference>
<dbReference type="KEGG" id="dat:HRM2_27410"/>
<dbReference type="GO" id="GO:0022857">
    <property type="term" value="F:transmembrane transporter activity"/>
    <property type="evidence" value="ECO:0007669"/>
    <property type="project" value="TreeGrafter"/>
</dbReference>
<feature type="transmembrane region" description="Helical" evidence="7">
    <location>
        <begin position="416"/>
        <end position="437"/>
    </location>
</feature>
<sequence length="443" mass="47260">MIDISPELLTILMFSGLLIGLFMGHPLAFVLGGLAVVFGMLGWGPSIFYLFMNRIWGVMDNYVLLAIPLFVFMAQLLESSGVAGGLFKAMRYLLGPMPGGIGLTVVIVSTLFAACTGIVGASVVTMGLLALPMMLNYGYQKELSCGAISASGTLGILIPPSIMLVVMANQATISVGKLFAGAVFPGVILSGLYLIYIFIRCLLNPSLGPAISKEELAGVTYTQIFVMVMKSLVPPMVLVLGVLGSIFAGIATPTEASGVGAFLAFLMVVAYGKFSWQVLKNAAISTVKINTMVIFLLCGATCFTGVFLGIGGGEVVTRFVLGLGLGKWGVFWVMMAIVFILGMFIDWIGIVLICFPLFLPIAKELGFNPVWFVVMIAVNLQASFLTPPFGYALFYIKGVAPKDVTLMDIYRGIVPFVLLMIVGLILCAVFPEAVLWLPSLIVN</sequence>
<keyword evidence="4 7" id="KW-0812">Transmembrane</keyword>
<dbReference type="HOGENOM" id="CLU_019824_4_0_7"/>
<evidence type="ECO:0000256" key="2">
    <source>
        <dbReference type="ARBA" id="ARBA00022475"/>
    </source>
</evidence>
<dbReference type="InterPro" id="IPR010656">
    <property type="entry name" value="DctM"/>
</dbReference>
<dbReference type="Proteomes" id="UP000000442">
    <property type="component" value="Chromosome"/>
</dbReference>
<dbReference type="RefSeq" id="WP_015904596.1">
    <property type="nucleotide sequence ID" value="NC_012108.1"/>
</dbReference>
<name>C0QI97_DESAH</name>
<evidence type="ECO:0000313" key="10">
    <source>
        <dbReference type="Proteomes" id="UP000000442"/>
    </source>
</evidence>
<accession>C0QI97</accession>
<evidence type="ECO:0000256" key="1">
    <source>
        <dbReference type="ARBA" id="ARBA00004429"/>
    </source>
</evidence>
<evidence type="ECO:0000313" key="9">
    <source>
        <dbReference type="EMBL" id="ACN15833.1"/>
    </source>
</evidence>
<dbReference type="eggNOG" id="COG4664">
    <property type="taxonomic scope" value="Bacteria"/>
</dbReference>
<protein>
    <submittedName>
        <fullName evidence="9">DctM5</fullName>
    </submittedName>
</protein>
<reference evidence="9 10" key="1">
    <citation type="journal article" date="2009" name="Environ. Microbiol.">
        <title>Genome sequence of Desulfobacterium autotrophicum HRM2, a marine sulfate reducer oxidizing organic carbon completely to carbon dioxide.</title>
        <authorList>
            <person name="Strittmatter A.W."/>
            <person name="Liesegang H."/>
            <person name="Rabus R."/>
            <person name="Decker I."/>
            <person name="Amann J."/>
            <person name="Andres S."/>
            <person name="Henne A."/>
            <person name="Fricke W.F."/>
            <person name="Martinez-Arias R."/>
            <person name="Bartels D."/>
            <person name="Goesmann A."/>
            <person name="Krause L."/>
            <person name="Puehler A."/>
            <person name="Klenk H.P."/>
            <person name="Richter M."/>
            <person name="Schuler M."/>
            <person name="Gloeckner F.O."/>
            <person name="Meyerdierks A."/>
            <person name="Gottschalk G."/>
            <person name="Amann R."/>
        </authorList>
    </citation>
    <scope>NUCLEOTIDE SEQUENCE [LARGE SCALE GENOMIC DNA]</scope>
    <source>
        <strain evidence="10">ATCC 43914 / DSM 3382 / HRM2</strain>
    </source>
</reference>
<keyword evidence="10" id="KW-1185">Reference proteome</keyword>